<gene>
    <name evidence="1" type="ORF">SAMN06295960_0679</name>
</gene>
<reference evidence="1 2" key="1">
    <citation type="submission" date="2017-04" db="EMBL/GenBank/DDBJ databases">
        <authorList>
            <person name="Afonso C.L."/>
            <person name="Miller P.J."/>
            <person name="Scott M.A."/>
            <person name="Spackman E."/>
            <person name="Goraichik I."/>
            <person name="Dimitrov K.M."/>
            <person name="Suarez D.L."/>
            <person name="Swayne D.E."/>
        </authorList>
    </citation>
    <scope>NUCLEOTIDE SEQUENCE [LARGE SCALE GENOMIC DNA]</scope>
    <source>
        <strain evidence="1 2">11</strain>
    </source>
</reference>
<proteinExistence type="predicted"/>
<name>A0A1X7IPK0_9BACL</name>
<dbReference type="InterPro" id="IPR025619">
    <property type="entry name" value="YlzJ"/>
</dbReference>
<dbReference type="RefSeq" id="WP_085492926.1">
    <property type="nucleotide sequence ID" value="NZ_FXAZ01000001.1"/>
</dbReference>
<keyword evidence="2" id="KW-1185">Reference proteome</keyword>
<protein>
    <submittedName>
        <fullName evidence="1">YlzJ-like protein</fullName>
    </submittedName>
</protein>
<accession>A0A1X7IPK0</accession>
<evidence type="ECO:0000313" key="1">
    <source>
        <dbReference type="EMBL" id="SMG16974.1"/>
    </source>
</evidence>
<dbReference type="EMBL" id="FXAZ01000001">
    <property type="protein sequence ID" value="SMG16974.1"/>
    <property type="molecule type" value="Genomic_DNA"/>
</dbReference>
<sequence>MLYSILPMEVVLEGNDTFSPMHMEMKRNGRTLLVEQVSPQEMRIERLVLGMSIDDYLDPAYQPGTLIPVFEINQNE</sequence>
<organism evidence="1 2">
    <name type="scientific">Paenibacillus aquistagni</name>
    <dbReference type="NCBI Taxonomy" id="1852522"/>
    <lineage>
        <taxon>Bacteria</taxon>
        <taxon>Bacillati</taxon>
        <taxon>Bacillota</taxon>
        <taxon>Bacilli</taxon>
        <taxon>Bacillales</taxon>
        <taxon>Paenibacillaceae</taxon>
        <taxon>Paenibacillus</taxon>
    </lineage>
</organism>
<dbReference type="Pfam" id="PF14035">
    <property type="entry name" value="YlzJ"/>
    <property type="match status" value="1"/>
</dbReference>
<dbReference type="AlphaFoldDB" id="A0A1X7IPK0"/>
<dbReference type="OrthoDB" id="1683573at2"/>
<evidence type="ECO:0000313" key="2">
    <source>
        <dbReference type="Proteomes" id="UP000193834"/>
    </source>
</evidence>
<dbReference type="STRING" id="1852522.SAMN06295960_0679"/>
<dbReference type="Proteomes" id="UP000193834">
    <property type="component" value="Unassembled WGS sequence"/>
</dbReference>